<dbReference type="Proteomes" id="UP000054886">
    <property type="component" value="Unassembled WGS sequence"/>
</dbReference>
<dbReference type="PANTHER" id="PTHR31834:SF1">
    <property type="entry name" value="INITIATION-SPECIFIC ALPHA-1,6-MANNOSYLTRANSFERASE"/>
    <property type="match status" value="1"/>
</dbReference>
<dbReference type="Pfam" id="PF04488">
    <property type="entry name" value="Gly_transf_sug"/>
    <property type="match status" value="1"/>
</dbReference>
<keyword evidence="3" id="KW-0328">Glycosyltransferase</keyword>
<dbReference type="GO" id="GO:0000136">
    <property type="term" value="C:mannan polymerase complex"/>
    <property type="evidence" value="ECO:0007669"/>
    <property type="project" value="TreeGrafter"/>
</dbReference>
<accession>A0A0W0CBI5</accession>
<protein>
    <submittedName>
        <fullName evidence="3">Initiation-specific alpha-1,6-mannosyltransferase</fullName>
    </submittedName>
</protein>
<reference evidence="3 4" key="1">
    <citation type="submission" date="2015-10" db="EMBL/GenBank/DDBJ databases">
        <title>Draft genomes sequences of Candida glabrata isolates 1A, 1B, 2A, 2B, 3A and 3B.</title>
        <authorList>
            <person name="Haavelsrud O.E."/>
            <person name="Gaustad P."/>
        </authorList>
    </citation>
    <scope>NUCLEOTIDE SEQUENCE [LARGE SCALE GENOMIC DNA]</scope>
    <source>
        <strain evidence="3">910700640</strain>
    </source>
</reference>
<proteinExistence type="inferred from homology"/>
<organism evidence="3 4">
    <name type="scientific">Candida glabrata</name>
    <name type="common">Yeast</name>
    <name type="synonym">Torulopsis glabrata</name>
    <dbReference type="NCBI Taxonomy" id="5478"/>
    <lineage>
        <taxon>Eukaryota</taxon>
        <taxon>Fungi</taxon>
        <taxon>Dikarya</taxon>
        <taxon>Ascomycota</taxon>
        <taxon>Saccharomycotina</taxon>
        <taxon>Saccharomycetes</taxon>
        <taxon>Saccharomycetales</taxon>
        <taxon>Saccharomycetaceae</taxon>
        <taxon>Nakaseomyces</taxon>
    </lineage>
</organism>
<sequence>MSKWQKRHIVLAVLVLVVFLRVHGNLRGLSGQFRAKYPKNYLVSNGDTSGLNLKQLKFNSNDLRSDLSKAFPYDPSKPIPRRVWQTWKVPIDSPEFPGDLKPYVSRWESNSYEVDEDEIYSQENEQNYYLLSDDQIESILESFYGEVPIIVQAYKLMPSNILKADFLRYLLLYARGGIYSDIDTFPLKDFRDWPSMNREDMKKLKKAKIIPYKNFDKTMINGMNFIDPGLVVGIEADPDRPDWADWYSRRVQFCQWTIQSKPGHPVLRELILNITATTIYSSAKTPAHLKSLIDNSADEKDFNINYRHRRRFDKEYDHSQKKQRKNVDGTDIMNWTGPGIFSDSILNYLTNIIRKNRNILLLNSNLDSKQKEIPSSAAGSQEEEEEEDLTYSTKKFYNEISTSLLSSAKMPWEFFSLITEPLLVDDIMVLPITSFSPDVMQMQAESSQHELALVKHMFHGSWKEEADGH</sequence>
<dbReference type="VEuPathDB" id="FungiDB:B1J91_A01738g"/>
<dbReference type="SUPFAM" id="SSF53448">
    <property type="entry name" value="Nucleotide-diphospho-sugar transferases"/>
    <property type="match status" value="1"/>
</dbReference>
<dbReference type="PANTHER" id="PTHR31834">
    <property type="entry name" value="INITIATION-SPECIFIC ALPHA-1,6-MANNOSYLTRANSFERASE"/>
    <property type="match status" value="1"/>
</dbReference>
<dbReference type="InterPro" id="IPR039367">
    <property type="entry name" value="Och1-like"/>
</dbReference>
<dbReference type="VEuPathDB" id="FungiDB:GVI51_A01485"/>
<name>A0A0W0CBI5_CANGB</name>
<comment type="similarity">
    <text evidence="1">Belongs to the glycosyltransferase 32 family.</text>
</comment>
<dbReference type="Gene3D" id="3.90.550.20">
    <property type="match status" value="1"/>
</dbReference>
<gene>
    <name evidence="3" type="ORF">AO440_000065</name>
</gene>
<dbReference type="VEuPathDB" id="FungiDB:GWK60_A01551"/>
<dbReference type="InterPro" id="IPR029044">
    <property type="entry name" value="Nucleotide-diphossugar_trans"/>
</dbReference>
<evidence type="ECO:0000256" key="2">
    <source>
        <dbReference type="SAM" id="SignalP"/>
    </source>
</evidence>
<dbReference type="InterPro" id="IPR007577">
    <property type="entry name" value="GlycoTrfase_DXD_sugar-bd_CS"/>
</dbReference>
<dbReference type="GO" id="GO:0000009">
    <property type="term" value="F:alpha-1,6-mannosyltransferase activity"/>
    <property type="evidence" value="ECO:0007669"/>
    <property type="project" value="EnsemblFungi"/>
</dbReference>
<dbReference type="EMBL" id="LLZZ01000165">
    <property type="protein sequence ID" value="KTA96898.1"/>
    <property type="molecule type" value="Genomic_DNA"/>
</dbReference>
<dbReference type="GO" id="GO:0006487">
    <property type="term" value="P:protein N-linked glycosylation"/>
    <property type="evidence" value="ECO:0007669"/>
    <property type="project" value="EnsemblFungi"/>
</dbReference>
<dbReference type="AlphaFoldDB" id="A0A0W0CBI5"/>
<evidence type="ECO:0000313" key="3">
    <source>
        <dbReference type="EMBL" id="KTA96898.1"/>
    </source>
</evidence>
<comment type="caution">
    <text evidence="3">The sequence shown here is derived from an EMBL/GenBank/DDBJ whole genome shotgun (WGS) entry which is preliminary data.</text>
</comment>
<keyword evidence="2" id="KW-0732">Signal</keyword>
<dbReference type="VEuPathDB" id="FungiDB:CAGL0A01738g"/>
<dbReference type="OrthoDB" id="409543at2759"/>
<evidence type="ECO:0000256" key="1">
    <source>
        <dbReference type="ARBA" id="ARBA00009003"/>
    </source>
</evidence>
<feature type="chain" id="PRO_5009807301" evidence="2">
    <location>
        <begin position="25"/>
        <end position="469"/>
    </location>
</feature>
<evidence type="ECO:0000313" key="4">
    <source>
        <dbReference type="Proteomes" id="UP000054886"/>
    </source>
</evidence>
<keyword evidence="3" id="KW-0808">Transferase</keyword>
<feature type="signal peptide" evidence="2">
    <location>
        <begin position="1"/>
        <end position="24"/>
    </location>
</feature>